<gene>
    <name evidence="1" type="ORF">CLUMA_CG010747</name>
</gene>
<evidence type="ECO:0000313" key="1">
    <source>
        <dbReference type="EMBL" id="CRK97356.1"/>
    </source>
</evidence>
<dbReference type="AlphaFoldDB" id="A0A1J1ICS8"/>
<name>A0A1J1ICS8_9DIPT</name>
<sequence length="90" mass="10596">MCSSSRLTHKHNFNDGLKHKYLETNDKGKRFTSRCKKYDLSATLGFYVMSGTCGDRNYMNLMQMVFAVLYERKHNFSYHLRNGSITRQDT</sequence>
<organism evidence="1 2">
    <name type="scientific">Clunio marinus</name>
    <dbReference type="NCBI Taxonomy" id="568069"/>
    <lineage>
        <taxon>Eukaryota</taxon>
        <taxon>Metazoa</taxon>
        <taxon>Ecdysozoa</taxon>
        <taxon>Arthropoda</taxon>
        <taxon>Hexapoda</taxon>
        <taxon>Insecta</taxon>
        <taxon>Pterygota</taxon>
        <taxon>Neoptera</taxon>
        <taxon>Endopterygota</taxon>
        <taxon>Diptera</taxon>
        <taxon>Nematocera</taxon>
        <taxon>Chironomoidea</taxon>
        <taxon>Chironomidae</taxon>
        <taxon>Clunio</taxon>
    </lineage>
</organism>
<dbReference type="Proteomes" id="UP000183832">
    <property type="component" value="Unassembled WGS sequence"/>
</dbReference>
<evidence type="ECO:0000313" key="2">
    <source>
        <dbReference type="Proteomes" id="UP000183832"/>
    </source>
</evidence>
<dbReference type="EMBL" id="CVRI01000047">
    <property type="protein sequence ID" value="CRK97356.1"/>
    <property type="molecule type" value="Genomic_DNA"/>
</dbReference>
<proteinExistence type="predicted"/>
<keyword evidence="2" id="KW-1185">Reference proteome</keyword>
<protein>
    <submittedName>
        <fullName evidence="1">CLUMA_CG010747, isoform A</fullName>
    </submittedName>
</protein>
<reference evidence="1 2" key="1">
    <citation type="submission" date="2015-04" db="EMBL/GenBank/DDBJ databases">
        <authorList>
            <person name="Syromyatnikov M.Y."/>
            <person name="Popov V.N."/>
        </authorList>
    </citation>
    <scope>NUCLEOTIDE SEQUENCE [LARGE SCALE GENOMIC DNA]</scope>
</reference>
<accession>A0A1J1ICS8</accession>